<gene>
    <name evidence="1" type="ORF">MANES_06G158400v8</name>
</gene>
<organism evidence="1 2">
    <name type="scientific">Manihot esculenta</name>
    <name type="common">Cassava</name>
    <name type="synonym">Jatropha manihot</name>
    <dbReference type="NCBI Taxonomy" id="3983"/>
    <lineage>
        <taxon>Eukaryota</taxon>
        <taxon>Viridiplantae</taxon>
        <taxon>Streptophyta</taxon>
        <taxon>Embryophyta</taxon>
        <taxon>Tracheophyta</taxon>
        <taxon>Spermatophyta</taxon>
        <taxon>Magnoliopsida</taxon>
        <taxon>eudicotyledons</taxon>
        <taxon>Gunneridae</taxon>
        <taxon>Pentapetalae</taxon>
        <taxon>rosids</taxon>
        <taxon>fabids</taxon>
        <taxon>Malpighiales</taxon>
        <taxon>Euphorbiaceae</taxon>
        <taxon>Crotonoideae</taxon>
        <taxon>Manihoteae</taxon>
        <taxon>Manihot</taxon>
    </lineage>
</organism>
<accession>A0ACB7HJR0</accession>
<evidence type="ECO:0000313" key="1">
    <source>
        <dbReference type="EMBL" id="KAG8653012.1"/>
    </source>
</evidence>
<reference evidence="2" key="1">
    <citation type="journal article" date="2016" name="Nat. Biotechnol.">
        <title>Sequencing wild and cultivated cassava and related species reveals extensive interspecific hybridization and genetic diversity.</title>
        <authorList>
            <person name="Bredeson J.V."/>
            <person name="Lyons J.B."/>
            <person name="Prochnik S.E."/>
            <person name="Wu G.A."/>
            <person name="Ha C.M."/>
            <person name="Edsinger-Gonzales E."/>
            <person name="Grimwood J."/>
            <person name="Schmutz J."/>
            <person name="Rabbi I.Y."/>
            <person name="Egesi C."/>
            <person name="Nauluvula P."/>
            <person name="Lebot V."/>
            <person name="Ndunguru J."/>
            <person name="Mkamilo G."/>
            <person name="Bart R.S."/>
            <person name="Setter T.L."/>
            <person name="Gleadow R.M."/>
            <person name="Kulakow P."/>
            <person name="Ferguson M.E."/>
            <person name="Rounsley S."/>
            <person name="Rokhsar D.S."/>
        </authorList>
    </citation>
    <scope>NUCLEOTIDE SEQUENCE [LARGE SCALE GENOMIC DNA]</scope>
    <source>
        <strain evidence="2">cv. AM560-2</strain>
    </source>
</reference>
<dbReference type="Proteomes" id="UP000091857">
    <property type="component" value="Chromosome 6"/>
</dbReference>
<evidence type="ECO:0000313" key="2">
    <source>
        <dbReference type="Proteomes" id="UP000091857"/>
    </source>
</evidence>
<comment type="caution">
    <text evidence="1">The sequence shown here is derived from an EMBL/GenBank/DDBJ whole genome shotgun (WGS) entry which is preliminary data.</text>
</comment>
<dbReference type="EMBL" id="CM004392">
    <property type="protein sequence ID" value="KAG8653012.1"/>
    <property type="molecule type" value="Genomic_DNA"/>
</dbReference>
<sequence>MHGTEMKVLQDSKDLDQINFSTQTAYELPNDQQNNASEALGVDSDSVSVSGNNSRKVTREDIEVVQNLIERCLQLYMNRNEVVNTLLQQARIEPGFTALVWQKLEEENADFFKAYYMRLILQKQIIVFNQLLEHQYHLMKSSTPPKVPLAPIENGIRQLPVNNLPMVYNIPQQPPFPSTGPPQLGSVGSVPSCHLANGIPTSGNFHPMQINAGKETVMNISPAGPIPAVPAIKSEIASTLTSVTSNGQFPFTPTEISELSVNASALDSAYASHMTSPEGLQLGLDSGTDNSRELQPFCQVPWTLSFSDLTADLANVEADHGQLGNYSGSDILLDSPEQNDIVEEFFLDNVPAPGNQKEE</sequence>
<name>A0ACB7HJR0_MANES</name>
<proteinExistence type="predicted"/>
<keyword evidence="2" id="KW-1185">Reference proteome</keyword>
<protein>
    <submittedName>
        <fullName evidence="1">Uncharacterized protein</fullName>
    </submittedName>
</protein>